<dbReference type="InterPro" id="IPR050983">
    <property type="entry name" value="GST_Omega/HSP26"/>
</dbReference>
<dbReference type="Pfam" id="PF13410">
    <property type="entry name" value="GST_C_2"/>
    <property type="match status" value="1"/>
</dbReference>
<reference evidence="3 4" key="1">
    <citation type="journal article" date="2019" name="Nat. Ecol. Evol.">
        <title>Megaphylogeny resolves global patterns of mushroom evolution.</title>
        <authorList>
            <person name="Varga T."/>
            <person name="Krizsan K."/>
            <person name="Foldi C."/>
            <person name="Dima B."/>
            <person name="Sanchez-Garcia M."/>
            <person name="Sanchez-Ramirez S."/>
            <person name="Szollosi G.J."/>
            <person name="Szarkandi J.G."/>
            <person name="Papp V."/>
            <person name="Albert L."/>
            <person name="Andreopoulos W."/>
            <person name="Angelini C."/>
            <person name="Antonin V."/>
            <person name="Barry K.W."/>
            <person name="Bougher N.L."/>
            <person name="Buchanan P."/>
            <person name="Buyck B."/>
            <person name="Bense V."/>
            <person name="Catcheside P."/>
            <person name="Chovatia M."/>
            <person name="Cooper J."/>
            <person name="Damon W."/>
            <person name="Desjardin D."/>
            <person name="Finy P."/>
            <person name="Geml J."/>
            <person name="Haridas S."/>
            <person name="Hughes K."/>
            <person name="Justo A."/>
            <person name="Karasinski D."/>
            <person name="Kautmanova I."/>
            <person name="Kiss B."/>
            <person name="Kocsube S."/>
            <person name="Kotiranta H."/>
            <person name="LaButti K.M."/>
            <person name="Lechner B.E."/>
            <person name="Liimatainen K."/>
            <person name="Lipzen A."/>
            <person name="Lukacs Z."/>
            <person name="Mihaltcheva S."/>
            <person name="Morgado L.N."/>
            <person name="Niskanen T."/>
            <person name="Noordeloos M.E."/>
            <person name="Ohm R.A."/>
            <person name="Ortiz-Santana B."/>
            <person name="Ovrebo C."/>
            <person name="Racz N."/>
            <person name="Riley R."/>
            <person name="Savchenko A."/>
            <person name="Shiryaev A."/>
            <person name="Soop K."/>
            <person name="Spirin V."/>
            <person name="Szebenyi C."/>
            <person name="Tomsovsky M."/>
            <person name="Tulloss R.E."/>
            <person name="Uehling J."/>
            <person name="Grigoriev I.V."/>
            <person name="Vagvolgyi C."/>
            <person name="Papp T."/>
            <person name="Martin F.M."/>
            <person name="Miettinen O."/>
            <person name="Hibbett D.S."/>
            <person name="Nagy L.G."/>
        </authorList>
    </citation>
    <scope>NUCLEOTIDE SEQUENCE [LARGE SCALE GENOMIC DNA]</scope>
    <source>
        <strain evidence="3 4">CBS 166.37</strain>
    </source>
</reference>
<organism evidence="3 4">
    <name type="scientific">Crucibulum laeve</name>
    <dbReference type="NCBI Taxonomy" id="68775"/>
    <lineage>
        <taxon>Eukaryota</taxon>
        <taxon>Fungi</taxon>
        <taxon>Dikarya</taxon>
        <taxon>Basidiomycota</taxon>
        <taxon>Agaricomycotina</taxon>
        <taxon>Agaricomycetes</taxon>
        <taxon>Agaricomycetidae</taxon>
        <taxon>Agaricales</taxon>
        <taxon>Agaricineae</taxon>
        <taxon>Nidulariaceae</taxon>
        <taxon>Crucibulum</taxon>
    </lineage>
</organism>
<dbReference type="PANTHER" id="PTHR43968">
    <property type="match status" value="1"/>
</dbReference>
<evidence type="ECO:0000259" key="1">
    <source>
        <dbReference type="PROSITE" id="PS50404"/>
    </source>
</evidence>
<dbReference type="InterPro" id="IPR036282">
    <property type="entry name" value="Glutathione-S-Trfase_C_sf"/>
</dbReference>
<gene>
    <name evidence="3" type="ORF">BDQ12DRAFT_719620</name>
</gene>
<feature type="domain" description="GST N-terminal" evidence="1">
    <location>
        <begin position="4"/>
        <end position="87"/>
    </location>
</feature>
<dbReference type="AlphaFoldDB" id="A0A5C3MCZ1"/>
<dbReference type="SUPFAM" id="SSF47616">
    <property type="entry name" value="GST C-terminal domain-like"/>
    <property type="match status" value="1"/>
</dbReference>
<dbReference type="Proteomes" id="UP000308652">
    <property type="component" value="Unassembled WGS sequence"/>
</dbReference>
<sequence>MSSAPYTVVGTPFSTFTRTITMGLQHKGLKYEQIATTPHSEIAQQYHPLGFLPTLVIHEVDGKPVDLKLFESQAIVRFIDRIAPEPSLHATSGVDGIPLEEKMWEFVSLTAFFGFPTVEGGVVKPRVKAIDEGKLSDAEVRVQIKDGVSKLREYLTLMESLMSPDGFAFGDHPTWADFFLFPLLADLRMVPEWDSDAVGDRIKKWIKRMDELPAVKATAAGTLSVGARP</sequence>
<dbReference type="GO" id="GO:0005737">
    <property type="term" value="C:cytoplasm"/>
    <property type="evidence" value="ECO:0007669"/>
    <property type="project" value="TreeGrafter"/>
</dbReference>
<dbReference type="PANTHER" id="PTHR43968:SF6">
    <property type="entry name" value="GLUTATHIONE S-TRANSFERASE OMEGA"/>
    <property type="match status" value="1"/>
</dbReference>
<evidence type="ECO:0000259" key="2">
    <source>
        <dbReference type="PROSITE" id="PS50405"/>
    </source>
</evidence>
<name>A0A5C3MCZ1_9AGAR</name>
<dbReference type="STRING" id="68775.A0A5C3MCZ1"/>
<protein>
    <recommendedName>
        <fullName evidence="5">Glutathione S-transferase</fullName>
    </recommendedName>
</protein>
<dbReference type="CDD" id="cd00299">
    <property type="entry name" value="GST_C_family"/>
    <property type="match status" value="1"/>
</dbReference>
<dbReference type="Pfam" id="PF13417">
    <property type="entry name" value="GST_N_3"/>
    <property type="match status" value="1"/>
</dbReference>
<dbReference type="OrthoDB" id="249703at2759"/>
<dbReference type="PROSITE" id="PS50404">
    <property type="entry name" value="GST_NTER"/>
    <property type="match status" value="1"/>
</dbReference>
<dbReference type="InterPro" id="IPR036249">
    <property type="entry name" value="Thioredoxin-like_sf"/>
</dbReference>
<feature type="domain" description="GST C-terminal" evidence="2">
    <location>
        <begin position="97"/>
        <end position="229"/>
    </location>
</feature>
<dbReference type="InterPro" id="IPR004045">
    <property type="entry name" value="Glutathione_S-Trfase_N"/>
</dbReference>
<evidence type="ECO:0000313" key="4">
    <source>
        <dbReference type="Proteomes" id="UP000308652"/>
    </source>
</evidence>
<dbReference type="PROSITE" id="PS50405">
    <property type="entry name" value="GST_CTER"/>
    <property type="match status" value="1"/>
</dbReference>
<accession>A0A5C3MCZ1</accession>
<evidence type="ECO:0000313" key="3">
    <source>
        <dbReference type="EMBL" id="TFK42777.1"/>
    </source>
</evidence>
<evidence type="ECO:0008006" key="5">
    <source>
        <dbReference type="Google" id="ProtNLM"/>
    </source>
</evidence>
<proteinExistence type="predicted"/>
<dbReference type="Gene3D" id="3.40.30.10">
    <property type="entry name" value="Glutaredoxin"/>
    <property type="match status" value="1"/>
</dbReference>
<dbReference type="InterPro" id="IPR010987">
    <property type="entry name" value="Glutathione-S-Trfase_C-like"/>
</dbReference>
<keyword evidence="4" id="KW-1185">Reference proteome</keyword>
<dbReference type="EMBL" id="ML213592">
    <property type="protein sequence ID" value="TFK42777.1"/>
    <property type="molecule type" value="Genomic_DNA"/>
</dbReference>
<dbReference type="Gene3D" id="1.20.1050.10">
    <property type="match status" value="1"/>
</dbReference>
<dbReference type="SUPFAM" id="SSF52833">
    <property type="entry name" value="Thioredoxin-like"/>
    <property type="match status" value="1"/>
</dbReference>